<dbReference type="GO" id="GO:0005886">
    <property type="term" value="C:plasma membrane"/>
    <property type="evidence" value="ECO:0007669"/>
    <property type="project" value="UniProtKB-SubCell"/>
</dbReference>
<organism evidence="16 17">
    <name type="scientific">Bemisia tabaci</name>
    <name type="common">Sweetpotato whitefly</name>
    <name type="synonym">Aleurodes tabaci</name>
    <dbReference type="NCBI Taxonomy" id="7038"/>
    <lineage>
        <taxon>Eukaryota</taxon>
        <taxon>Metazoa</taxon>
        <taxon>Ecdysozoa</taxon>
        <taxon>Arthropoda</taxon>
        <taxon>Hexapoda</taxon>
        <taxon>Insecta</taxon>
        <taxon>Pterygota</taxon>
        <taxon>Neoptera</taxon>
        <taxon>Paraneoptera</taxon>
        <taxon>Hemiptera</taxon>
        <taxon>Sternorrhyncha</taxon>
        <taxon>Aleyrodoidea</taxon>
        <taxon>Aleyrodidae</taxon>
        <taxon>Aleyrodinae</taxon>
        <taxon>Bemisia</taxon>
    </lineage>
</organism>
<dbReference type="FunFam" id="3.80.10.10:FF:001438">
    <property type="entry name" value="Uncharacterized protein"/>
    <property type="match status" value="1"/>
</dbReference>
<dbReference type="Proteomes" id="UP001152759">
    <property type="component" value="Chromosome 2"/>
</dbReference>
<dbReference type="PANTHER" id="PTHR45712">
    <property type="entry name" value="AGAP008170-PA"/>
    <property type="match status" value="1"/>
</dbReference>
<dbReference type="InterPro" id="IPR050333">
    <property type="entry name" value="SLRP"/>
</dbReference>
<evidence type="ECO:0000256" key="4">
    <source>
        <dbReference type="ARBA" id="ARBA00022475"/>
    </source>
</evidence>
<proteinExistence type="inferred from homology"/>
<dbReference type="EMBL" id="OU963863">
    <property type="protein sequence ID" value="CAH0385763.1"/>
    <property type="molecule type" value="Genomic_DNA"/>
</dbReference>
<evidence type="ECO:0000256" key="3">
    <source>
        <dbReference type="ARBA" id="ARBA00009634"/>
    </source>
</evidence>
<feature type="transmembrane region" description="Helical" evidence="13">
    <location>
        <begin position="1031"/>
        <end position="1055"/>
    </location>
</feature>
<dbReference type="FunFam" id="3.80.10.10:FF:000355">
    <property type="entry name" value="Toll-like receptor Tollo"/>
    <property type="match status" value="1"/>
</dbReference>
<dbReference type="SMART" id="SM00369">
    <property type="entry name" value="LRR_TYP"/>
    <property type="match status" value="20"/>
</dbReference>
<dbReference type="InterPro" id="IPR032675">
    <property type="entry name" value="LRR_dom_sf"/>
</dbReference>
<evidence type="ECO:0000256" key="14">
    <source>
        <dbReference type="SAM" id="SignalP"/>
    </source>
</evidence>
<dbReference type="SMART" id="SM00364">
    <property type="entry name" value="LRR_BAC"/>
    <property type="match status" value="7"/>
</dbReference>
<keyword evidence="11" id="KW-1015">Disulfide bond</keyword>
<dbReference type="GO" id="GO:0009653">
    <property type="term" value="P:anatomical structure morphogenesis"/>
    <property type="evidence" value="ECO:0007669"/>
    <property type="project" value="UniProtKB-ARBA"/>
</dbReference>
<dbReference type="SMART" id="SM00365">
    <property type="entry name" value="LRR_SD22"/>
    <property type="match status" value="7"/>
</dbReference>
<evidence type="ECO:0000256" key="2">
    <source>
        <dbReference type="ARBA" id="ARBA00004479"/>
    </source>
</evidence>
<keyword evidence="6 13" id="KW-0812">Transmembrane</keyword>
<sequence>MALFFVCVCFLELFLNFVSASDTGCDWQRILNGGDDPDMTVLLQCRLKTINNADSVLSNLTNSQLEMITTLKLECNDLLFYESSLDTSTMMINQLKNLHDLKLEFCKIRQIPSHVFGNLNELRQLVIRSHNTDWSTMNMEFVQDSFTGLHKLKHLDLADNNIEKLPPELFCPLNKLMFLNLSKNGIQNVCDLGFSDWGNGPSAPGKTCNTGLEELDLSYNAVSKITDNSFTSLRSLQKMYLQNNAISQMADRAFVGLASLQVLNVSSNKLVALPPELFQSSRDLKEIYIQNNSINILAPGLFEGLDQLLVLDLSKNELDNNWINRDTFSGLVRLIVLNLGHNKLTKIDSHMFHDLYSLQMLNIEHNNIESITDSAFYQLSNLHELTLSHNNLVRVEFHYFSGTYVLNRLFLDHNQIEFMNDLAFENCTNLNDLILNANKLNDIPKTINSLKYLKILDLSENNISYVSNQSFTGVDHLSSRRLMDNKISDSKNSTCLPSLQVLNLAHNRIDFIEKGALNQIETLNAVRLDGNAIQDISGIFNNLVNLVWLNISDNKIDYFDYSFIPNSLEWLDMHKNNINYLYNNNNSNNLQIKMLDISYNKLHELDENIMPNSIEVLYLNNNLIKSIKRNTFVKKVNLQRCILFENKIESLDLSSLRLGNNINYHELPQFYLGNNPILCDCSMEWLQQINFINNLRQYPQIMDLDSINCRLVNKHSGNKIPAVEEVAHINEDKNPAEPPKKRELTKPLLQMKSSDFLCKYETHCFALCHCCDFDACDCEMTCPTNCTCYHDHLWSSNIVDCSNSGYIHVPANIPMDATEIYLDGNNLNQLNSHVFIGKKKLEVLYLNNSNISNINNKTFNGVPSLKVLHLENNNLKKLNGYEFNQLININELHLNNNSLDDISNTSFSNLTKLKLLDLNHNRVTNLSPVFLGASRDSEDTNFVSESLQLKLDENQFDCSVCNTNVALIMDQISNVANYDKLLCNDGSLLIDFVKSCNDAFQKASAPASDPINTTGVNNTAFFATSILNVDYIPFISSSLVILIIIILISIIIVIFSKEMLLFLYVKYNVRLFSPSCDASDKLYDGYVIYSIKDEEFINEIIYKQLQNFGFQLCLHHKDINVRSNQYLTESMIEITESSKRLILVLSLNLIQNELETFNHFHKALKANLDRIQNSQNKNKLIIIILLTSTNLINHNTLVNIELQKLLYNLKNKIVVLKYNDKHFWNKLRYYMPDVKFSSQTNNKVNKSINCDFKKIIVNSNGKITTALGNGARYTAAPMVMATEPWYKMSPQSSVAVTQSTSVSEESSQEDDPTHHSYVSIDYQQRLRPQTLNHHHVYCTIPEPIYNSACSNNGRTYFV</sequence>
<keyword evidence="10 13" id="KW-0472">Membrane</keyword>
<evidence type="ECO:0000256" key="12">
    <source>
        <dbReference type="ARBA" id="ARBA00023170"/>
    </source>
</evidence>
<evidence type="ECO:0000256" key="11">
    <source>
        <dbReference type="ARBA" id="ARBA00023157"/>
    </source>
</evidence>
<keyword evidence="12" id="KW-0675">Receptor</keyword>
<dbReference type="GO" id="GO:0010556">
    <property type="term" value="P:regulation of macromolecule biosynthetic process"/>
    <property type="evidence" value="ECO:0007669"/>
    <property type="project" value="UniProtKB-ARBA"/>
</dbReference>
<evidence type="ECO:0000256" key="1">
    <source>
        <dbReference type="ARBA" id="ARBA00004236"/>
    </source>
</evidence>
<evidence type="ECO:0000256" key="10">
    <source>
        <dbReference type="ARBA" id="ARBA00023136"/>
    </source>
</evidence>
<feature type="domain" description="TIR" evidence="15">
    <location>
        <begin position="1081"/>
        <end position="1231"/>
    </location>
</feature>
<protein>
    <recommendedName>
        <fullName evidence="15">TIR domain-containing protein</fullName>
    </recommendedName>
</protein>
<keyword evidence="8" id="KW-0677">Repeat</keyword>
<name>A0A9P0A3T8_BEMTA</name>
<dbReference type="SUPFAM" id="SSF52200">
    <property type="entry name" value="Toll/Interleukin receptor TIR domain"/>
    <property type="match status" value="1"/>
</dbReference>
<dbReference type="Pfam" id="PF13855">
    <property type="entry name" value="LRR_8"/>
    <property type="match status" value="6"/>
</dbReference>
<keyword evidence="9 13" id="KW-1133">Transmembrane helix</keyword>
<dbReference type="KEGG" id="btab:109032034"/>
<dbReference type="PRINTS" id="PR01537">
    <property type="entry name" value="INTRLKN1R1F"/>
</dbReference>
<dbReference type="InterPro" id="IPR000157">
    <property type="entry name" value="TIR_dom"/>
</dbReference>
<feature type="signal peptide" evidence="14">
    <location>
        <begin position="1"/>
        <end position="20"/>
    </location>
</feature>
<dbReference type="InterPro" id="IPR035897">
    <property type="entry name" value="Toll_tir_struct_dom_sf"/>
</dbReference>
<keyword evidence="4" id="KW-1003">Cell membrane</keyword>
<dbReference type="Gene3D" id="3.40.50.10140">
    <property type="entry name" value="Toll/interleukin-1 receptor homology (TIR) domain"/>
    <property type="match status" value="1"/>
</dbReference>
<dbReference type="SUPFAM" id="SSF52058">
    <property type="entry name" value="L domain-like"/>
    <property type="match status" value="3"/>
</dbReference>
<evidence type="ECO:0000313" key="16">
    <source>
        <dbReference type="EMBL" id="CAH0385763.1"/>
    </source>
</evidence>
<evidence type="ECO:0000256" key="7">
    <source>
        <dbReference type="ARBA" id="ARBA00022729"/>
    </source>
</evidence>
<evidence type="ECO:0000256" key="5">
    <source>
        <dbReference type="ARBA" id="ARBA00022614"/>
    </source>
</evidence>
<dbReference type="GO" id="GO:0007165">
    <property type="term" value="P:signal transduction"/>
    <property type="evidence" value="ECO:0007669"/>
    <property type="project" value="InterPro"/>
</dbReference>
<evidence type="ECO:0000256" key="6">
    <source>
        <dbReference type="ARBA" id="ARBA00022692"/>
    </source>
</evidence>
<comment type="subcellular location">
    <subcellularLocation>
        <location evidence="1">Cell membrane</location>
    </subcellularLocation>
    <subcellularLocation>
        <location evidence="2">Membrane</location>
        <topology evidence="2">Single-pass type I membrane protein</topology>
    </subcellularLocation>
</comment>
<evidence type="ECO:0000256" key="13">
    <source>
        <dbReference type="SAM" id="Phobius"/>
    </source>
</evidence>
<gene>
    <name evidence="16" type="ORF">BEMITA_LOCUS4957</name>
</gene>
<dbReference type="Gene3D" id="3.80.10.10">
    <property type="entry name" value="Ribonuclease Inhibitor"/>
    <property type="match status" value="5"/>
</dbReference>
<dbReference type="OrthoDB" id="2015831at2759"/>
<dbReference type="GO" id="GO:0048666">
    <property type="term" value="P:neuron development"/>
    <property type="evidence" value="ECO:0007669"/>
    <property type="project" value="UniProtKB-ARBA"/>
</dbReference>
<keyword evidence="5" id="KW-0433">Leucine-rich repeat</keyword>
<dbReference type="PROSITE" id="PS51450">
    <property type="entry name" value="LRR"/>
    <property type="match status" value="9"/>
</dbReference>
<accession>A0A9P0A3T8</accession>
<keyword evidence="7 14" id="KW-0732">Signal</keyword>
<evidence type="ECO:0000256" key="9">
    <source>
        <dbReference type="ARBA" id="ARBA00022989"/>
    </source>
</evidence>
<evidence type="ECO:0000259" key="15">
    <source>
        <dbReference type="PROSITE" id="PS50104"/>
    </source>
</evidence>
<keyword evidence="17" id="KW-1185">Reference proteome</keyword>
<dbReference type="InterPro" id="IPR001611">
    <property type="entry name" value="Leu-rich_rpt"/>
</dbReference>
<feature type="chain" id="PRO_5040219202" description="TIR domain-containing protein" evidence="14">
    <location>
        <begin position="21"/>
        <end position="1358"/>
    </location>
</feature>
<comment type="similarity">
    <text evidence="3">Belongs to the Toll-like receptor family.</text>
</comment>
<dbReference type="PANTHER" id="PTHR45712:SF22">
    <property type="entry name" value="INSULIN-LIKE GROWTH FACTOR-BINDING PROTEIN COMPLEX ACID LABILE SUBUNIT"/>
    <property type="match status" value="1"/>
</dbReference>
<evidence type="ECO:0000256" key="8">
    <source>
        <dbReference type="ARBA" id="ARBA00022737"/>
    </source>
</evidence>
<dbReference type="PROSITE" id="PS50104">
    <property type="entry name" value="TIR"/>
    <property type="match status" value="1"/>
</dbReference>
<reference evidence="16" key="1">
    <citation type="submission" date="2021-12" db="EMBL/GenBank/DDBJ databases">
        <authorList>
            <person name="King R."/>
        </authorList>
    </citation>
    <scope>NUCLEOTIDE SEQUENCE</scope>
</reference>
<evidence type="ECO:0000313" key="17">
    <source>
        <dbReference type="Proteomes" id="UP001152759"/>
    </source>
</evidence>
<dbReference type="InterPro" id="IPR003591">
    <property type="entry name" value="Leu-rich_rpt_typical-subtyp"/>
</dbReference>